<feature type="binding site" evidence="8 11">
    <location>
        <position position="218"/>
    </location>
    <ligand>
        <name>NAD(+)</name>
        <dbReference type="ChEBI" id="CHEBI:57540"/>
    </ligand>
</feature>
<evidence type="ECO:0000256" key="3">
    <source>
        <dbReference type="ARBA" id="ARBA00012965"/>
    </source>
</evidence>
<feature type="binding site" evidence="8 13">
    <location>
        <position position="365"/>
    </location>
    <ligand>
        <name>Zn(2+)</name>
        <dbReference type="ChEBI" id="CHEBI:29105"/>
    </ligand>
</feature>
<keyword evidence="8" id="KW-0368">Histidine biosynthesis</keyword>
<feature type="binding site" evidence="8 13">
    <location>
        <position position="266"/>
    </location>
    <ligand>
        <name>Zn(2+)</name>
        <dbReference type="ChEBI" id="CHEBI:29105"/>
    </ligand>
</feature>
<keyword evidence="5 8" id="KW-0862">Zinc</keyword>
<feature type="active site" description="Proton acceptor" evidence="8 10">
    <location>
        <position position="332"/>
    </location>
</feature>
<feature type="binding site" evidence="8 11">
    <location>
        <position position="133"/>
    </location>
    <ligand>
        <name>NAD(+)</name>
        <dbReference type="ChEBI" id="CHEBI:57540"/>
    </ligand>
</feature>
<sequence length="437" mass="47470">MFNIVDLRNDNNQVAANNLYNKLIQRTKSSDGASIMSVVADILENVRKLGDKALKDYSKRFDKADIEEIKVSEAEITAAYAEVDAELLETIKKSKQNIWNFHEKQLQNSWISPNEDGSMLGQLVRPIEKAGLYVPGGTAPLISSVLMTAIPAKVAGVSKIIMCTPPSKDGSVNPAILVAAREAGVDEVYRVGGAQAIAAMAYGTETIPKVDKICGPGNVYVATAKRLIFGECDIDMFAGPSEILVIADSTAKPEYVAADLLSQAEHDMLASSVLITDDESLVKKVAVQIEKQLANLSRKSIIEKSLEDYGFAVLVDNIEQAIEVSNNIAPEHLEICINEPMSMLGLIKNAGAIFVGNYSPEPLGDYMAGPSHVLPTSGTARFSSPVNVDQFLKKSSLIYYNRQALEKTYKDIARFAEAELLDAHANAVKVRFEGENK</sequence>
<evidence type="ECO:0000256" key="12">
    <source>
        <dbReference type="PIRSR" id="PIRSR000099-3"/>
    </source>
</evidence>
<dbReference type="SUPFAM" id="SSF53720">
    <property type="entry name" value="ALDH-like"/>
    <property type="match status" value="1"/>
</dbReference>
<dbReference type="InterPro" id="IPR022695">
    <property type="entry name" value="Histidinol_DH_monofunct"/>
</dbReference>
<feature type="binding site" evidence="8 11">
    <location>
        <position position="195"/>
    </location>
    <ligand>
        <name>NAD(+)</name>
        <dbReference type="ChEBI" id="CHEBI:57540"/>
    </ligand>
</feature>
<evidence type="ECO:0000256" key="6">
    <source>
        <dbReference type="ARBA" id="ARBA00023002"/>
    </source>
</evidence>
<evidence type="ECO:0000256" key="2">
    <source>
        <dbReference type="ARBA" id="ARBA00010178"/>
    </source>
</evidence>
<dbReference type="Proteomes" id="UP000306409">
    <property type="component" value="Chromosome"/>
</dbReference>
<proteinExistence type="inferred from homology"/>
<feature type="binding site" evidence="8 12">
    <location>
        <position position="266"/>
    </location>
    <ligand>
        <name>substrate</name>
    </ligand>
</feature>
<dbReference type="FunFam" id="3.40.50.1980:FF:000001">
    <property type="entry name" value="Histidinol dehydrogenase"/>
    <property type="match status" value="1"/>
</dbReference>
<dbReference type="GO" id="GO:0008270">
    <property type="term" value="F:zinc ion binding"/>
    <property type="evidence" value="ECO:0007669"/>
    <property type="project" value="UniProtKB-UniRule"/>
</dbReference>
<keyword evidence="8 11" id="KW-0520">NAD</keyword>
<feature type="binding site" evidence="8 12">
    <location>
        <position position="365"/>
    </location>
    <ligand>
        <name>substrate</name>
    </ligand>
</feature>
<dbReference type="GO" id="GO:0004399">
    <property type="term" value="F:histidinol dehydrogenase activity"/>
    <property type="evidence" value="ECO:0007669"/>
    <property type="project" value="UniProtKB-UniRule"/>
</dbReference>
<dbReference type="InterPro" id="IPR012131">
    <property type="entry name" value="Hstdl_DH"/>
</dbReference>
<evidence type="ECO:0000256" key="11">
    <source>
        <dbReference type="PIRSR" id="PIRSR000099-2"/>
    </source>
</evidence>
<dbReference type="KEGG" id="rher:EHE19_003640"/>
<feature type="binding site" evidence="8 12">
    <location>
        <position position="263"/>
    </location>
    <ligand>
        <name>substrate</name>
    </ligand>
</feature>
<dbReference type="Gene3D" id="3.40.50.1980">
    <property type="entry name" value="Nitrogenase molybdenum iron protein domain"/>
    <property type="match status" value="2"/>
</dbReference>
<accession>A0A4U7JJY9</accession>
<dbReference type="GO" id="GO:0005829">
    <property type="term" value="C:cytosol"/>
    <property type="evidence" value="ECO:0007669"/>
    <property type="project" value="TreeGrafter"/>
</dbReference>
<dbReference type="CDD" id="cd06572">
    <property type="entry name" value="Histidinol_dh"/>
    <property type="match status" value="1"/>
</dbReference>
<protein>
    <recommendedName>
        <fullName evidence="3 8">Histidinol dehydrogenase</fullName>
        <shortName evidence="8">HDH</shortName>
        <ecNumber evidence="3 8">1.1.1.23</ecNumber>
    </recommendedName>
</protein>
<evidence type="ECO:0000256" key="10">
    <source>
        <dbReference type="PIRSR" id="PIRSR000099-1"/>
    </source>
</evidence>
<dbReference type="PROSITE" id="PS00611">
    <property type="entry name" value="HISOL_DEHYDROGENASE"/>
    <property type="match status" value="1"/>
</dbReference>
<evidence type="ECO:0000256" key="7">
    <source>
        <dbReference type="ARBA" id="ARBA00049489"/>
    </source>
</evidence>
<evidence type="ECO:0000256" key="1">
    <source>
        <dbReference type="ARBA" id="ARBA00003850"/>
    </source>
</evidence>
<dbReference type="HAMAP" id="MF_01024">
    <property type="entry name" value="HisD"/>
    <property type="match status" value="1"/>
</dbReference>
<comment type="function">
    <text evidence="1 8">Catalyzes the sequential NAD-dependent oxidations of L-histidinol to L-histidinaldehyde and then to L-histidine.</text>
</comment>
<dbReference type="Gene3D" id="1.20.5.1300">
    <property type="match status" value="1"/>
</dbReference>
<keyword evidence="16" id="KW-1185">Reference proteome</keyword>
<evidence type="ECO:0000256" key="13">
    <source>
        <dbReference type="PIRSR" id="PIRSR000099-4"/>
    </source>
</evidence>
<evidence type="ECO:0000256" key="4">
    <source>
        <dbReference type="ARBA" id="ARBA00022723"/>
    </source>
</evidence>
<dbReference type="FunFam" id="3.40.50.1980:FF:000026">
    <property type="entry name" value="Histidinol dehydrogenase"/>
    <property type="match status" value="1"/>
</dbReference>
<evidence type="ECO:0000256" key="9">
    <source>
        <dbReference type="PIRNR" id="PIRNR000099"/>
    </source>
</evidence>
<dbReference type="NCBIfam" id="TIGR00069">
    <property type="entry name" value="hisD"/>
    <property type="match status" value="1"/>
</dbReference>
<evidence type="ECO:0000256" key="5">
    <source>
        <dbReference type="ARBA" id="ARBA00022833"/>
    </source>
</evidence>
<feature type="binding site" evidence="8 12">
    <location>
        <position position="241"/>
    </location>
    <ligand>
        <name>substrate</name>
    </ligand>
</feature>
<dbReference type="InterPro" id="IPR001692">
    <property type="entry name" value="Histidinol_DH_CS"/>
</dbReference>
<keyword evidence="4 8" id="KW-0479">Metal-binding</keyword>
<dbReference type="GO" id="GO:0051287">
    <property type="term" value="F:NAD binding"/>
    <property type="evidence" value="ECO:0007669"/>
    <property type="project" value="InterPro"/>
</dbReference>
<feature type="binding site" evidence="8 12">
    <location>
        <position position="424"/>
    </location>
    <ligand>
        <name>substrate</name>
    </ligand>
</feature>
<dbReference type="AlphaFoldDB" id="A0A4U7JJY9"/>
<dbReference type="InterPro" id="IPR016161">
    <property type="entry name" value="Ald_DH/histidinol_DH"/>
</dbReference>
<dbReference type="PIRSF" id="PIRSF000099">
    <property type="entry name" value="Histidinol_dh"/>
    <property type="match status" value="1"/>
</dbReference>
<feature type="binding site" evidence="8 13">
    <location>
        <position position="263"/>
    </location>
    <ligand>
        <name>Zn(2+)</name>
        <dbReference type="ChEBI" id="CHEBI:29105"/>
    </ligand>
</feature>
<dbReference type="PANTHER" id="PTHR21256">
    <property type="entry name" value="HISTIDINOL DEHYDROGENASE HDH"/>
    <property type="match status" value="1"/>
</dbReference>
<feature type="binding site" evidence="8 12">
    <location>
        <position position="332"/>
    </location>
    <ligand>
        <name>substrate</name>
    </ligand>
</feature>
<comment type="similarity">
    <text evidence="2 8 9 14">Belongs to the histidinol dehydrogenase family.</text>
</comment>
<evidence type="ECO:0000313" key="15">
    <source>
        <dbReference type="EMBL" id="QNU67583.1"/>
    </source>
</evidence>
<keyword evidence="8" id="KW-0028">Amino-acid biosynthesis</keyword>
<dbReference type="GO" id="GO:0000105">
    <property type="term" value="P:L-histidine biosynthetic process"/>
    <property type="evidence" value="ECO:0007669"/>
    <property type="project" value="UniProtKB-UniRule"/>
</dbReference>
<comment type="cofactor">
    <cofactor evidence="8 13">
        <name>Zn(2+)</name>
        <dbReference type="ChEBI" id="CHEBI:29105"/>
    </cofactor>
    <text evidence="8 13">Binds 1 zinc ion per subunit.</text>
</comment>
<evidence type="ECO:0000313" key="16">
    <source>
        <dbReference type="Proteomes" id="UP000306409"/>
    </source>
</evidence>
<feature type="binding site" evidence="8 12">
    <location>
        <position position="419"/>
    </location>
    <ligand>
        <name>substrate</name>
    </ligand>
</feature>
<dbReference type="RefSeq" id="WP_137697625.1">
    <property type="nucleotide sequence ID" value="NZ_CP061336.1"/>
</dbReference>
<evidence type="ECO:0000256" key="8">
    <source>
        <dbReference type="HAMAP-Rule" id="MF_01024"/>
    </source>
</evidence>
<keyword evidence="6 8" id="KW-0560">Oxidoreductase</keyword>
<feature type="active site" description="Proton acceptor" evidence="8 10">
    <location>
        <position position="331"/>
    </location>
</feature>
<dbReference type="PRINTS" id="PR00083">
    <property type="entry name" value="HOLDHDRGNASE"/>
</dbReference>
<dbReference type="EC" id="1.1.1.23" evidence="3 8"/>
<gene>
    <name evidence="8 15" type="primary">hisD</name>
    <name evidence="15" type="ORF">EHE19_003640</name>
</gene>
<dbReference type="OrthoDB" id="9805269at2"/>
<comment type="pathway">
    <text evidence="8">Amino-acid biosynthesis; L-histidine biosynthesis; L-histidine from 5-phospho-alpha-D-ribose 1-diphosphate: step 9/9.</text>
</comment>
<dbReference type="Pfam" id="PF00815">
    <property type="entry name" value="Histidinol_dh"/>
    <property type="match status" value="1"/>
</dbReference>
<organism evidence="15 16">
    <name type="scientific">Ruminiclostridium herbifermentans</name>
    <dbReference type="NCBI Taxonomy" id="2488810"/>
    <lineage>
        <taxon>Bacteria</taxon>
        <taxon>Bacillati</taxon>
        <taxon>Bacillota</taxon>
        <taxon>Clostridia</taxon>
        <taxon>Eubacteriales</taxon>
        <taxon>Oscillospiraceae</taxon>
        <taxon>Ruminiclostridium</taxon>
    </lineage>
</organism>
<name>A0A4U7JJY9_9FIRM</name>
<reference evidence="15 16" key="1">
    <citation type="submission" date="2020-09" db="EMBL/GenBank/DDBJ databases">
        <title>Characterization and genome sequencing of Ruminiclostridium sp. nov. MA18.</title>
        <authorList>
            <person name="Rettenmaier R."/>
            <person name="Kowollik M.-L."/>
            <person name="Liebl W."/>
            <person name="Zverlov V."/>
        </authorList>
    </citation>
    <scope>NUCLEOTIDE SEQUENCE [LARGE SCALE GENOMIC DNA]</scope>
    <source>
        <strain evidence="15 16">MA18</strain>
    </source>
</reference>
<dbReference type="UniPathway" id="UPA00031">
    <property type="reaction ID" value="UER00014"/>
</dbReference>
<comment type="catalytic activity">
    <reaction evidence="7 8">
        <text>L-histidinol + 2 NAD(+) + H2O = L-histidine + 2 NADH + 3 H(+)</text>
        <dbReference type="Rhea" id="RHEA:20641"/>
        <dbReference type="ChEBI" id="CHEBI:15377"/>
        <dbReference type="ChEBI" id="CHEBI:15378"/>
        <dbReference type="ChEBI" id="CHEBI:57540"/>
        <dbReference type="ChEBI" id="CHEBI:57595"/>
        <dbReference type="ChEBI" id="CHEBI:57699"/>
        <dbReference type="ChEBI" id="CHEBI:57945"/>
        <dbReference type="EC" id="1.1.1.23"/>
    </reaction>
</comment>
<evidence type="ECO:0000256" key="14">
    <source>
        <dbReference type="RuleBase" id="RU004175"/>
    </source>
</evidence>
<feature type="binding site" evidence="8 13">
    <location>
        <position position="424"/>
    </location>
    <ligand>
        <name>Zn(2+)</name>
        <dbReference type="ChEBI" id="CHEBI:29105"/>
    </ligand>
</feature>
<dbReference type="EMBL" id="CP061336">
    <property type="protein sequence ID" value="QNU67583.1"/>
    <property type="molecule type" value="Genomic_DNA"/>
</dbReference>
<dbReference type="PANTHER" id="PTHR21256:SF2">
    <property type="entry name" value="HISTIDINE BIOSYNTHESIS TRIFUNCTIONAL PROTEIN"/>
    <property type="match status" value="1"/>
</dbReference>